<dbReference type="EMBL" id="CP104214">
    <property type="protein sequence ID" value="UWX71085.1"/>
    <property type="molecule type" value="Genomic_DNA"/>
</dbReference>
<reference evidence="1" key="1">
    <citation type="submission" date="2022-09" db="EMBL/GenBank/DDBJ databases">
        <title>Genomic of Burkholderia gladioli.</title>
        <authorList>
            <person name="Wu H."/>
        </authorList>
    </citation>
    <scope>NUCLEOTIDE SEQUENCE</scope>
    <source>
        <strain evidence="1">ZN-S4</strain>
    </source>
</reference>
<dbReference type="AlphaFoldDB" id="A0AB38TV78"/>
<dbReference type="Proteomes" id="UP001059745">
    <property type="component" value="Chromosome 1"/>
</dbReference>
<sequence length="104" mass="11445">MTGDTVWYQGTAEVARRCSPRMVVLFTGAAEPRGRFRMTMGSEDALEAAQAFPEARLVAVHNEGWVHLKETQAQLEDNFAKLGAGGRLTGLERGQPWLIGERGE</sequence>
<dbReference type="RefSeq" id="WP_238145961.1">
    <property type="nucleotide sequence ID" value="NZ_CADEVP010000018.1"/>
</dbReference>
<protein>
    <submittedName>
        <fullName evidence="1">Uncharacterized protein</fullName>
    </submittedName>
</protein>
<gene>
    <name evidence="1" type="ORF">NYZ96_04800</name>
</gene>
<accession>A0AB38TV78</accession>
<dbReference type="Gene3D" id="3.60.15.10">
    <property type="entry name" value="Ribonuclease Z/Hydroxyacylglutathione hydrolase-like"/>
    <property type="match status" value="1"/>
</dbReference>
<proteinExistence type="predicted"/>
<evidence type="ECO:0000313" key="1">
    <source>
        <dbReference type="EMBL" id="UWX71085.1"/>
    </source>
</evidence>
<organism evidence="1 2">
    <name type="scientific">Burkholderia gladioli</name>
    <name type="common">Pseudomonas marginata</name>
    <name type="synonym">Phytomonas marginata</name>
    <dbReference type="NCBI Taxonomy" id="28095"/>
    <lineage>
        <taxon>Bacteria</taxon>
        <taxon>Pseudomonadati</taxon>
        <taxon>Pseudomonadota</taxon>
        <taxon>Betaproteobacteria</taxon>
        <taxon>Burkholderiales</taxon>
        <taxon>Burkholderiaceae</taxon>
        <taxon>Burkholderia</taxon>
    </lineage>
</organism>
<name>A0AB38TV78_BURGA</name>
<dbReference type="InterPro" id="IPR036866">
    <property type="entry name" value="RibonucZ/Hydroxyglut_hydro"/>
</dbReference>
<evidence type="ECO:0000313" key="2">
    <source>
        <dbReference type="Proteomes" id="UP001059745"/>
    </source>
</evidence>